<dbReference type="AlphaFoldDB" id="F8IJL7"/>
<accession>F8IJL7</accession>
<dbReference type="KEGG" id="aad:TC41_2838"/>
<dbReference type="EMBL" id="CP002902">
    <property type="protein sequence ID" value="AEJ44730.1"/>
    <property type="molecule type" value="Genomic_DNA"/>
</dbReference>
<keyword evidence="1" id="KW-0812">Transmembrane</keyword>
<feature type="transmembrane region" description="Helical" evidence="1">
    <location>
        <begin position="20"/>
        <end position="42"/>
    </location>
</feature>
<sequence>MTTVSDLVWPVVISYTGGRFSPLKLTLLLLMTLVFSAAASAVDRLINRLATRHVIPLIVDAVAVLVIFVITVATANWWAAKTCFDFRSVPRWHASLWRSLGPLVIEGILVWGGAAEIAHLTMPSGNRAALSIVKILIWVAACACYFGALTVTAVAMVLAITGLGTNTWHSFASAVQWLRSRPGPLFLMSAALLAYEEVASLAAGAISKAGVAECLRDTILLAYGPL</sequence>
<dbReference type="HOGENOM" id="CLU_085270_0_0_9"/>
<keyword evidence="1" id="KW-0472">Membrane</keyword>
<dbReference type="PATRIC" id="fig|1048834.4.peg.2695"/>
<evidence type="ECO:0000313" key="2">
    <source>
        <dbReference type="EMBL" id="AEJ44730.1"/>
    </source>
</evidence>
<gene>
    <name evidence="2" type="ordered locus">TC41_2838</name>
</gene>
<feature type="transmembrane region" description="Helical" evidence="1">
    <location>
        <begin position="132"/>
        <end position="165"/>
    </location>
</feature>
<dbReference type="Proteomes" id="UP000000292">
    <property type="component" value="Chromosome"/>
</dbReference>
<feature type="transmembrane region" description="Helical" evidence="1">
    <location>
        <begin position="54"/>
        <end position="79"/>
    </location>
</feature>
<reference evidence="2 3" key="1">
    <citation type="journal article" date="2011" name="J. Bacteriol.">
        <title>Complete Genome Sequence of Alicyclobacillus acidocaldarius Strain Tc-4-1.</title>
        <authorList>
            <person name="Chen Y."/>
            <person name="He Y."/>
            <person name="Zhang B."/>
            <person name="Yang J."/>
            <person name="Li W."/>
            <person name="Dong Z."/>
            <person name="Hu S."/>
        </authorList>
    </citation>
    <scope>NUCLEOTIDE SEQUENCE [LARGE SCALE GENOMIC DNA]</scope>
    <source>
        <strain evidence="2 3">Tc-4-1</strain>
    </source>
</reference>
<organism evidence="2 3">
    <name type="scientific">Alicyclobacillus acidocaldarius (strain Tc-4-1)</name>
    <name type="common">Bacillus acidocaldarius</name>
    <dbReference type="NCBI Taxonomy" id="1048834"/>
    <lineage>
        <taxon>Bacteria</taxon>
        <taxon>Bacillati</taxon>
        <taxon>Bacillota</taxon>
        <taxon>Bacilli</taxon>
        <taxon>Bacillales</taxon>
        <taxon>Alicyclobacillaceae</taxon>
        <taxon>Alicyclobacillus</taxon>
    </lineage>
</organism>
<evidence type="ECO:0000256" key="1">
    <source>
        <dbReference type="SAM" id="Phobius"/>
    </source>
</evidence>
<proteinExistence type="predicted"/>
<evidence type="ECO:0000313" key="3">
    <source>
        <dbReference type="Proteomes" id="UP000000292"/>
    </source>
</evidence>
<keyword evidence="1" id="KW-1133">Transmembrane helix</keyword>
<feature type="transmembrane region" description="Helical" evidence="1">
    <location>
        <begin position="99"/>
        <end position="120"/>
    </location>
</feature>
<name>F8IJL7_ALIAT</name>
<reference evidence="3" key="2">
    <citation type="submission" date="2011-06" db="EMBL/GenBank/DDBJ databases">
        <title>The complete genome sequence of Alicyclobacillus acidocaldarius sp. Tc-4-1.</title>
        <authorList>
            <person name="Chen Y."/>
            <person name="He Y."/>
            <person name="Dong Z."/>
            <person name="Hu S."/>
        </authorList>
    </citation>
    <scope>NUCLEOTIDE SEQUENCE [LARGE SCALE GENOMIC DNA]</scope>
    <source>
        <strain evidence="3">Tc-4-1</strain>
    </source>
</reference>
<dbReference type="OrthoDB" id="9972388at2"/>
<protein>
    <submittedName>
        <fullName evidence="2">Uncharacterized protein</fullName>
    </submittedName>
</protein>
<dbReference type="RefSeq" id="WP_014465556.1">
    <property type="nucleotide sequence ID" value="NC_017167.1"/>
</dbReference>